<reference evidence="3 4" key="1">
    <citation type="submission" date="2018-06" db="EMBL/GenBank/DDBJ databases">
        <title>Complete Genomes of Monosporascus.</title>
        <authorList>
            <person name="Robinson A.J."/>
            <person name="Natvig D.O."/>
        </authorList>
    </citation>
    <scope>NUCLEOTIDE SEQUENCE [LARGE SCALE GENOMIC DNA]</scope>
    <source>
        <strain evidence="3 4">CBS 110550</strain>
    </source>
</reference>
<name>A0A4Q4SZF2_9PEZI</name>
<evidence type="ECO:0000256" key="2">
    <source>
        <dbReference type="SAM" id="Phobius"/>
    </source>
</evidence>
<dbReference type="OrthoDB" id="4721035at2759"/>
<evidence type="ECO:0000313" key="3">
    <source>
        <dbReference type="EMBL" id="RYO95541.1"/>
    </source>
</evidence>
<proteinExistence type="predicted"/>
<gene>
    <name evidence="3" type="ORF">DL764_007663</name>
</gene>
<protein>
    <submittedName>
        <fullName evidence="3">Uncharacterized protein</fullName>
    </submittedName>
</protein>
<comment type="caution">
    <text evidence="3">The sequence shown here is derived from an EMBL/GenBank/DDBJ whole genome shotgun (WGS) entry which is preliminary data.</text>
</comment>
<sequence length="584" mass="64081">MVRPKLKYGDWRPQELQGLVKVSYMNPGFVRGSCATPIDEALDTVYNSGESCLNVKYAGQSYRNLLGFMDVWTHIHDDGTSLETEPGKRPNGKHNLFDNTTMVSSWIETEYGDVAANFEAHNRIINNVTIAMPHPGVYSATTDPINGILQPSDLENLGGYSIRASVVSPSLNVMCVNMSPSELAPLIYEWPNARNEETDVPGQKIGLDDWRTDIPVAREGEWLNRTVVDEIFQWGPGYDRLPPVFQLYPIAHNMVVNMSVINSTAIYILMKPNFPDLDDFTLCELRSWVTTKCSTEFDLLGLAGGEMRVNCEDPGDENAYRRSVEDVPPWMSPDWRNVMDQWQLSMNVNGGVTNNNASNARILTQLILRRPALDPLLPSVAEAIAVYASSALVAGSIQSTFRHYWGYAAMELDPGAYEAFNASVRQQEYASSHEQAWQGVFYVVLALVFAINVACLAYLLLVSTREGGLVTDYTEPQNLFALAVNSPPSAALRGCCAGGVSSAALVAPFRVGYAEGANHYFFEEAGPGAGGRDDRPSPAAGAGKKADGLDMTASDADLFGNQCRGGRYGDSYKRLSSSRSALWL</sequence>
<dbReference type="Proteomes" id="UP000293360">
    <property type="component" value="Unassembled WGS sequence"/>
</dbReference>
<dbReference type="EMBL" id="QJNU01000545">
    <property type="protein sequence ID" value="RYO95541.1"/>
    <property type="molecule type" value="Genomic_DNA"/>
</dbReference>
<feature type="transmembrane region" description="Helical" evidence="2">
    <location>
        <begin position="440"/>
        <end position="461"/>
    </location>
</feature>
<evidence type="ECO:0000313" key="4">
    <source>
        <dbReference type="Proteomes" id="UP000293360"/>
    </source>
</evidence>
<accession>A0A4Q4SZF2</accession>
<dbReference type="STRING" id="155417.A0A4Q4SZF2"/>
<evidence type="ECO:0000256" key="1">
    <source>
        <dbReference type="SAM" id="MobiDB-lite"/>
    </source>
</evidence>
<organism evidence="3 4">
    <name type="scientific">Monosporascus ibericus</name>
    <dbReference type="NCBI Taxonomy" id="155417"/>
    <lineage>
        <taxon>Eukaryota</taxon>
        <taxon>Fungi</taxon>
        <taxon>Dikarya</taxon>
        <taxon>Ascomycota</taxon>
        <taxon>Pezizomycotina</taxon>
        <taxon>Sordariomycetes</taxon>
        <taxon>Xylariomycetidae</taxon>
        <taxon>Xylariales</taxon>
        <taxon>Xylariales incertae sedis</taxon>
        <taxon>Monosporascus</taxon>
    </lineage>
</organism>
<dbReference type="AlphaFoldDB" id="A0A4Q4SZF2"/>
<keyword evidence="2" id="KW-0812">Transmembrane</keyword>
<keyword evidence="2" id="KW-1133">Transmembrane helix</keyword>
<keyword evidence="4" id="KW-1185">Reference proteome</keyword>
<feature type="region of interest" description="Disordered" evidence="1">
    <location>
        <begin position="527"/>
        <end position="548"/>
    </location>
</feature>
<keyword evidence="2" id="KW-0472">Membrane</keyword>